<keyword evidence="1" id="KW-1133">Transmembrane helix</keyword>
<reference evidence="2" key="1">
    <citation type="submission" date="2018-05" db="EMBL/GenBank/DDBJ databases">
        <authorList>
            <person name="Lanie J.A."/>
            <person name="Ng W.-L."/>
            <person name="Kazmierczak K.M."/>
            <person name="Andrzejewski T.M."/>
            <person name="Davidsen T.M."/>
            <person name="Wayne K.J."/>
            <person name="Tettelin H."/>
            <person name="Glass J.I."/>
            <person name="Rusch D."/>
            <person name="Podicherti R."/>
            <person name="Tsui H.-C.T."/>
            <person name="Winkler M.E."/>
        </authorList>
    </citation>
    <scope>NUCLEOTIDE SEQUENCE</scope>
</reference>
<sequence length="116" mass="12508">MNASRANLLNSISLIVIGLWGYFAVSSVTALIPVVFGVVLLFCFLVASKKPDLNHIVTHIAVLLTLIILLALLGMRLPKSLDTGGIGLLRVLVMIGTSALAMVFFVKSFIDARRSR</sequence>
<organism evidence="2">
    <name type="scientific">marine metagenome</name>
    <dbReference type="NCBI Taxonomy" id="408172"/>
    <lineage>
        <taxon>unclassified sequences</taxon>
        <taxon>metagenomes</taxon>
        <taxon>ecological metagenomes</taxon>
    </lineage>
</organism>
<name>A0A383CTY4_9ZZZZ</name>
<keyword evidence="1" id="KW-0812">Transmembrane</keyword>
<feature type="transmembrane region" description="Helical" evidence="1">
    <location>
        <begin position="30"/>
        <end position="47"/>
    </location>
</feature>
<feature type="transmembrane region" description="Helical" evidence="1">
    <location>
        <begin position="7"/>
        <end position="24"/>
    </location>
</feature>
<feature type="transmembrane region" description="Helical" evidence="1">
    <location>
        <begin position="87"/>
        <end position="106"/>
    </location>
</feature>
<dbReference type="EMBL" id="UINC01211683">
    <property type="protein sequence ID" value="SVE35682.1"/>
    <property type="molecule type" value="Genomic_DNA"/>
</dbReference>
<keyword evidence="1" id="KW-0472">Membrane</keyword>
<feature type="transmembrane region" description="Helical" evidence="1">
    <location>
        <begin position="56"/>
        <end position="75"/>
    </location>
</feature>
<protein>
    <submittedName>
        <fullName evidence="2">Uncharacterized protein</fullName>
    </submittedName>
</protein>
<dbReference type="AlphaFoldDB" id="A0A383CTY4"/>
<accession>A0A383CTY4</accession>
<evidence type="ECO:0000313" key="2">
    <source>
        <dbReference type="EMBL" id="SVE35682.1"/>
    </source>
</evidence>
<proteinExistence type="predicted"/>
<evidence type="ECO:0000256" key="1">
    <source>
        <dbReference type="SAM" id="Phobius"/>
    </source>
</evidence>
<gene>
    <name evidence="2" type="ORF">METZ01_LOCUS488536</name>
</gene>